<sequence length="758" mass="81558">METRRLSRPPELTPSALISDLLSAVVSDDPHDGDDGGSTLQRWSSLIGIITAICGNVLISFALNIQRYAHTKLRKESIRDARRNQNWRRPAGEGTAYRDIDGIDSKSNGDGAIGLPGSDSGEQVRGEPHVSENGGMGDADGDSDGDETERDPLTQSFTSARSYNSSSTVRGSNHTEKSSLYPPKTYLRSPYWWTGIILMTIGEAGNFLAYGFASASIVSPLGVVALISNCVIAPVMFKEPFRFRDFWGVVVAVTGAVVVVLSAKHSETKLGPHQIWGAIARWEFETYLGITIILILVGMWSSGKYGERIILIDLGLVGLFGGYTVLSTKGVASLLSYKFFHIVTFPIAYLLVAVLISSALLQIKYLNRALQRFDSTQVIPTQFVLFTLSVIIGSSVLYRDFQKATSDRVIKFVAGCMLTFAGVYLITSNRPRNGDDEENLEVDEEGAFGLVREEERPDSAVDCLPEDAVARRKVVQGAVQNSSGLEGEGEGEGEDGDGETSLSRRRPLLSSNGGDSIHSFPQELHSRSSRSSIPSGVSSLMEHPWEAPDTEHPLATPSKSRSRLRATSSESLSMLGARTSRDQDHPETSHAHLPSQPHQTEAPITPVTRTPRNSLSLIIPGPVSSPLSSLTAIVADELRRGSDSVQSTGRKIFGGSLRIPGSPSHAVSKLARSARKAKAPHTVDQGDVIGGEETDASGSQQTPTSVATEGPGPVNTGKSRARGLSVSLDDFIKRKKHKSHSTERNQGDDEGSAPASQG</sequence>
<feature type="transmembrane region" description="Helical" evidence="6">
    <location>
        <begin position="309"/>
        <end position="326"/>
    </location>
</feature>
<feature type="region of interest" description="Disordered" evidence="5">
    <location>
        <begin position="640"/>
        <end position="758"/>
    </location>
</feature>
<keyword evidence="3 6" id="KW-1133">Transmembrane helix</keyword>
<feature type="transmembrane region" description="Helical" evidence="6">
    <location>
        <begin position="409"/>
        <end position="427"/>
    </location>
</feature>
<keyword evidence="2 6" id="KW-0812">Transmembrane</keyword>
<dbReference type="GO" id="GO:0016020">
    <property type="term" value="C:membrane"/>
    <property type="evidence" value="ECO:0007669"/>
    <property type="project" value="UniProtKB-SubCell"/>
</dbReference>
<evidence type="ECO:0000256" key="2">
    <source>
        <dbReference type="ARBA" id="ARBA00022692"/>
    </source>
</evidence>
<evidence type="ECO:0000256" key="4">
    <source>
        <dbReference type="ARBA" id="ARBA00023136"/>
    </source>
</evidence>
<feature type="transmembrane region" description="Helical" evidence="6">
    <location>
        <begin position="378"/>
        <end position="397"/>
    </location>
</feature>
<comment type="caution">
    <text evidence="7">The sequence shown here is derived from an EMBL/GenBank/DDBJ whole genome shotgun (WGS) entry which is preliminary data.</text>
</comment>
<evidence type="ECO:0000313" key="7">
    <source>
        <dbReference type="EMBL" id="KAH0562235.1"/>
    </source>
</evidence>
<dbReference type="Proteomes" id="UP000750711">
    <property type="component" value="Unassembled WGS sequence"/>
</dbReference>
<dbReference type="EMBL" id="JAGHQM010000385">
    <property type="protein sequence ID" value="KAH0562235.1"/>
    <property type="molecule type" value="Genomic_DNA"/>
</dbReference>
<feature type="compositionally biased region" description="Basic and acidic residues" evidence="5">
    <location>
        <begin position="579"/>
        <end position="590"/>
    </location>
</feature>
<evidence type="ECO:0000256" key="6">
    <source>
        <dbReference type="SAM" id="Phobius"/>
    </source>
</evidence>
<dbReference type="InterPro" id="IPR008521">
    <property type="entry name" value="Mg_trans_NIPA"/>
</dbReference>
<protein>
    <recommendedName>
        <fullName evidence="9">DUF803 domain membrane protein</fullName>
    </recommendedName>
</protein>
<evidence type="ECO:0008006" key="9">
    <source>
        <dbReference type="Google" id="ProtNLM"/>
    </source>
</evidence>
<dbReference type="SUPFAM" id="SSF103481">
    <property type="entry name" value="Multidrug resistance efflux transporter EmrE"/>
    <property type="match status" value="1"/>
</dbReference>
<feature type="compositionally biased region" description="Acidic residues" evidence="5">
    <location>
        <begin position="139"/>
        <end position="149"/>
    </location>
</feature>
<proteinExistence type="predicted"/>
<feature type="transmembrane region" description="Helical" evidence="6">
    <location>
        <begin position="43"/>
        <end position="65"/>
    </location>
</feature>
<feature type="compositionally biased region" description="Low complexity" evidence="5">
    <location>
        <begin position="529"/>
        <end position="539"/>
    </location>
</feature>
<feature type="compositionally biased region" description="Polar residues" evidence="5">
    <location>
        <begin position="607"/>
        <end position="616"/>
    </location>
</feature>
<dbReference type="InterPro" id="IPR037185">
    <property type="entry name" value="EmrE-like"/>
</dbReference>
<evidence type="ECO:0000313" key="8">
    <source>
        <dbReference type="Proteomes" id="UP000750711"/>
    </source>
</evidence>
<dbReference type="GO" id="GO:0015095">
    <property type="term" value="F:magnesium ion transmembrane transporter activity"/>
    <property type="evidence" value="ECO:0007669"/>
    <property type="project" value="InterPro"/>
</dbReference>
<dbReference type="Pfam" id="PF05653">
    <property type="entry name" value="Mg_trans_NIPA"/>
    <property type="match status" value="1"/>
</dbReference>
<reference evidence="7" key="1">
    <citation type="submission" date="2021-03" db="EMBL/GenBank/DDBJ databases">
        <title>Comparative genomics and phylogenomic investigation of the class Geoglossomycetes provide insights into ecological specialization and systematics.</title>
        <authorList>
            <person name="Melie T."/>
            <person name="Pirro S."/>
            <person name="Miller A.N."/>
            <person name="Quandt A."/>
        </authorList>
    </citation>
    <scope>NUCLEOTIDE SEQUENCE</scope>
    <source>
        <strain evidence="7">CAQ_001_2017</strain>
    </source>
</reference>
<evidence type="ECO:0000256" key="3">
    <source>
        <dbReference type="ARBA" id="ARBA00022989"/>
    </source>
</evidence>
<dbReference type="PANTHER" id="PTHR12570">
    <property type="match status" value="1"/>
</dbReference>
<feature type="transmembrane region" description="Helical" evidence="6">
    <location>
        <begin position="346"/>
        <end position="366"/>
    </location>
</feature>
<evidence type="ECO:0000256" key="1">
    <source>
        <dbReference type="ARBA" id="ARBA00004141"/>
    </source>
</evidence>
<keyword evidence="8" id="KW-1185">Reference proteome</keyword>
<feature type="transmembrane region" description="Helical" evidence="6">
    <location>
        <begin position="275"/>
        <end position="297"/>
    </location>
</feature>
<feature type="compositionally biased region" description="Acidic residues" evidence="5">
    <location>
        <begin position="487"/>
        <end position="498"/>
    </location>
</feature>
<feature type="compositionally biased region" description="Polar residues" evidence="5">
    <location>
        <begin position="696"/>
        <end position="707"/>
    </location>
</feature>
<dbReference type="AlphaFoldDB" id="A0A9P8RR39"/>
<feature type="transmembrane region" description="Helical" evidence="6">
    <location>
        <begin position="246"/>
        <end position="263"/>
    </location>
</feature>
<feature type="region of interest" description="Disordered" evidence="5">
    <location>
        <begin position="84"/>
        <end position="179"/>
    </location>
</feature>
<name>A0A9P8RR39_9PEZI</name>
<evidence type="ECO:0000256" key="5">
    <source>
        <dbReference type="SAM" id="MobiDB-lite"/>
    </source>
</evidence>
<feature type="transmembrane region" description="Helical" evidence="6">
    <location>
        <begin position="191"/>
        <end position="211"/>
    </location>
</feature>
<keyword evidence="4 6" id="KW-0472">Membrane</keyword>
<organism evidence="7 8">
    <name type="scientific">Trichoglossum hirsutum</name>
    <dbReference type="NCBI Taxonomy" id="265104"/>
    <lineage>
        <taxon>Eukaryota</taxon>
        <taxon>Fungi</taxon>
        <taxon>Dikarya</taxon>
        <taxon>Ascomycota</taxon>
        <taxon>Pezizomycotina</taxon>
        <taxon>Geoglossomycetes</taxon>
        <taxon>Geoglossales</taxon>
        <taxon>Geoglossaceae</taxon>
        <taxon>Trichoglossum</taxon>
    </lineage>
</organism>
<accession>A0A9P8RR39</accession>
<comment type="subcellular location">
    <subcellularLocation>
        <location evidence="1">Membrane</location>
        <topology evidence="1">Multi-pass membrane protein</topology>
    </subcellularLocation>
</comment>
<gene>
    <name evidence="7" type="ORF">GP486_003072</name>
</gene>
<dbReference type="PANTHER" id="PTHR12570:SF65">
    <property type="entry name" value="MAGNESIUM TRANSPORTER NIPA9-RELATED"/>
    <property type="match status" value="1"/>
</dbReference>
<feature type="compositionally biased region" description="Polar residues" evidence="5">
    <location>
        <begin position="153"/>
        <end position="172"/>
    </location>
</feature>
<feature type="region of interest" description="Disordered" evidence="5">
    <location>
        <begin position="479"/>
        <end position="622"/>
    </location>
</feature>
<feature type="compositionally biased region" description="Basic and acidic residues" evidence="5">
    <location>
        <begin position="543"/>
        <end position="552"/>
    </location>
</feature>